<reference evidence="2 3" key="1">
    <citation type="submission" date="2023-02" db="EMBL/GenBank/DDBJ databases">
        <title>LHISI_Scaffold_Assembly.</title>
        <authorList>
            <person name="Stuart O.P."/>
            <person name="Cleave R."/>
            <person name="Magrath M.J.L."/>
            <person name="Mikheyev A.S."/>
        </authorList>
    </citation>
    <scope>NUCLEOTIDE SEQUENCE [LARGE SCALE GENOMIC DNA]</scope>
    <source>
        <strain evidence="2">Daus_M_001</strain>
        <tissue evidence="2">Leg muscle</tissue>
    </source>
</reference>
<feature type="transmembrane region" description="Helical" evidence="1">
    <location>
        <begin position="214"/>
        <end position="236"/>
    </location>
</feature>
<dbReference type="PANTHER" id="PTHR22930:SF269">
    <property type="entry name" value="NUCLEASE HARBI1-LIKE PROTEIN"/>
    <property type="match status" value="1"/>
</dbReference>
<accession>A0ABQ9HVW8</accession>
<protein>
    <recommendedName>
        <fullName evidence="4">DDE Tnp4 domain-containing protein</fullName>
    </recommendedName>
</protein>
<keyword evidence="1" id="KW-1133">Transmembrane helix</keyword>
<evidence type="ECO:0000313" key="3">
    <source>
        <dbReference type="Proteomes" id="UP001159363"/>
    </source>
</evidence>
<sequence>MKSKKIAAAMVVLENSRLKGKEKTFCPTFEELMRYVSPLIYKQDTRMRAAISVKERLALALQFPATGGVGVDVLDLETLLVTSTLDGTVALSWPSSLRPSVSLSKVSVSWESWENRNHNYVSSTPHYSAILKVGLVHFICKNLLFMFQAPSTSHHWLNLTKLFADRWDIPKCCGALDGKHVVLQSPAYSGSYYYNYKGQQSTTLMALVDAEYKFILVAMAGYLMVVCLLPVGYRLLWKKSLSSLEKTPLPGRNLPVPNIIVADDEFPLKPYLLKPFPYNYRLSRARRIVENVIGIVSAVFRVLRKPLLLNPDLYALKGTLGSVNSETGQVQCGMWREEGFPVENLLPIARQRSVNYSFTAKDAIEEFMHYFVSPVGEVP</sequence>
<evidence type="ECO:0000256" key="1">
    <source>
        <dbReference type="SAM" id="Phobius"/>
    </source>
</evidence>
<keyword evidence="1" id="KW-0472">Membrane</keyword>
<keyword evidence="1" id="KW-0812">Transmembrane</keyword>
<name>A0ABQ9HVW8_9NEOP</name>
<organism evidence="2 3">
    <name type="scientific">Dryococelus australis</name>
    <dbReference type="NCBI Taxonomy" id="614101"/>
    <lineage>
        <taxon>Eukaryota</taxon>
        <taxon>Metazoa</taxon>
        <taxon>Ecdysozoa</taxon>
        <taxon>Arthropoda</taxon>
        <taxon>Hexapoda</taxon>
        <taxon>Insecta</taxon>
        <taxon>Pterygota</taxon>
        <taxon>Neoptera</taxon>
        <taxon>Polyneoptera</taxon>
        <taxon>Phasmatodea</taxon>
        <taxon>Verophasmatodea</taxon>
        <taxon>Anareolatae</taxon>
        <taxon>Phasmatidae</taxon>
        <taxon>Eurycanthinae</taxon>
        <taxon>Dryococelus</taxon>
    </lineage>
</organism>
<dbReference type="Proteomes" id="UP001159363">
    <property type="component" value="Chromosome 3"/>
</dbReference>
<comment type="caution">
    <text evidence="2">The sequence shown here is derived from an EMBL/GenBank/DDBJ whole genome shotgun (WGS) entry which is preliminary data.</text>
</comment>
<dbReference type="PANTHER" id="PTHR22930">
    <property type="match status" value="1"/>
</dbReference>
<evidence type="ECO:0008006" key="4">
    <source>
        <dbReference type="Google" id="ProtNLM"/>
    </source>
</evidence>
<gene>
    <name evidence="2" type="ORF">PR048_008019</name>
</gene>
<proteinExistence type="predicted"/>
<dbReference type="InterPro" id="IPR045249">
    <property type="entry name" value="HARBI1-like"/>
</dbReference>
<keyword evidence="3" id="KW-1185">Reference proteome</keyword>
<dbReference type="EMBL" id="JARBHB010000003">
    <property type="protein sequence ID" value="KAJ8888528.1"/>
    <property type="molecule type" value="Genomic_DNA"/>
</dbReference>
<evidence type="ECO:0000313" key="2">
    <source>
        <dbReference type="EMBL" id="KAJ8888528.1"/>
    </source>
</evidence>